<name>A0A845UV52_9GAMM</name>
<dbReference type="AlphaFoldDB" id="A0A845UV52"/>
<sequence length="70" mass="8183">MSQSTRERVAAYRINLRRAGLRPIQIWVPDARRPGFAEECRRQSRLLHGDPHEAQTMAWLEEVADPDGWQ</sequence>
<accession>A0A845UV52</accession>
<reference evidence="1 2" key="1">
    <citation type="submission" date="2020-02" db="EMBL/GenBank/DDBJ databases">
        <authorList>
            <person name="Zhang X.-Y."/>
        </authorList>
    </citation>
    <scope>NUCLEOTIDE SEQUENCE [LARGE SCALE GENOMIC DNA]</scope>
    <source>
        <strain evidence="1 2">C33</strain>
    </source>
</reference>
<protein>
    <submittedName>
        <fullName evidence="1">Antitoxin MazE family protein</fullName>
    </submittedName>
</protein>
<evidence type="ECO:0000313" key="2">
    <source>
        <dbReference type="Proteomes" id="UP000484885"/>
    </source>
</evidence>
<dbReference type="EMBL" id="JAAGSC010000031">
    <property type="protein sequence ID" value="NDY94424.1"/>
    <property type="molecule type" value="Genomic_DNA"/>
</dbReference>
<dbReference type="Pfam" id="PF11455">
    <property type="entry name" value="MazE-like"/>
    <property type="match status" value="1"/>
</dbReference>
<evidence type="ECO:0000313" key="1">
    <source>
        <dbReference type="EMBL" id="NDY94424.1"/>
    </source>
</evidence>
<dbReference type="InterPro" id="IPR021558">
    <property type="entry name" value="MazE-like"/>
</dbReference>
<proteinExistence type="predicted"/>
<comment type="caution">
    <text evidence="1">The sequence shown here is derived from an EMBL/GenBank/DDBJ whole genome shotgun (WGS) entry which is preliminary data.</text>
</comment>
<keyword evidence="2" id="KW-1185">Reference proteome</keyword>
<dbReference type="RefSeq" id="WP_164209554.1">
    <property type="nucleotide sequence ID" value="NZ_JAAGSC010000031.1"/>
</dbReference>
<gene>
    <name evidence="1" type="ORF">G3I74_01600</name>
</gene>
<organism evidence="1 2">
    <name type="scientific">Wenzhouxiangella limi</name>
    <dbReference type="NCBI Taxonomy" id="2707351"/>
    <lineage>
        <taxon>Bacteria</taxon>
        <taxon>Pseudomonadati</taxon>
        <taxon>Pseudomonadota</taxon>
        <taxon>Gammaproteobacteria</taxon>
        <taxon>Chromatiales</taxon>
        <taxon>Wenzhouxiangellaceae</taxon>
        <taxon>Wenzhouxiangella</taxon>
    </lineage>
</organism>
<dbReference type="Proteomes" id="UP000484885">
    <property type="component" value="Unassembled WGS sequence"/>
</dbReference>